<dbReference type="InterPro" id="IPR001223">
    <property type="entry name" value="Glyco_hydro18_cat"/>
</dbReference>
<evidence type="ECO:0000256" key="2">
    <source>
        <dbReference type="ARBA" id="ARBA00023295"/>
    </source>
</evidence>
<dbReference type="InterPro" id="IPR001579">
    <property type="entry name" value="Glyco_hydro_18_chit_AS"/>
</dbReference>
<organism evidence="7 8">
    <name type="scientific">Undibacterium piscinae</name>
    <dbReference type="NCBI Taxonomy" id="2495591"/>
    <lineage>
        <taxon>Bacteria</taxon>
        <taxon>Pseudomonadati</taxon>
        <taxon>Pseudomonadota</taxon>
        <taxon>Betaproteobacteria</taxon>
        <taxon>Burkholderiales</taxon>
        <taxon>Oxalobacteraceae</taxon>
        <taxon>Undibacterium</taxon>
    </lineage>
</organism>
<dbReference type="Proteomes" id="UP000274350">
    <property type="component" value="Chromosome"/>
</dbReference>
<dbReference type="GO" id="GO:0004553">
    <property type="term" value="F:hydrolase activity, hydrolyzing O-glycosyl compounds"/>
    <property type="evidence" value="ECO:0007669"/>
    <property type="project" value="InterPro"/>
</dbReference>
<name>A0A6M4A6V4_9BURK</name>
<evidence type="ECO:0000313" key="7">
    <source>
        <dbReference type="EMBL" id="QJQ07102.1"/>
    </source>
</evidence>
<feature type="signal peptide" evidence="5">
    <location>
        <begin position="1"/>
        <end position="20"/>
    </location>
</feature>
<dbReference type="AlphaFoldDB" id="A0A6M4A6V4"/>
<evidence type="ECO:0000313" key="8">
    <source>
        <dbReference type="Proteomes" id="UP000274350"/>
    </source>
</evidence>
<dbReference type="OrthoDB" id="9775889at2"/>
<dbReference type="Pfam" id="PF00704">
    <property type="entry name" value="Glyco_hydro_18"/>
    <property type="match status" value="1"/>
</dbReference>
<proteinExistence type="inferred from homology"/>
<dbReference type="KEGG" id="upi:EJG51_016095"/>
<dbReference type="Gene3D" id="3.20.20.80">
    <property type="entry name" value="Glycosidases"/>
    <property type="match status" value="1"/>
</dbReference>
<dbReference type="EMBL" id="CP051152">
    <property type="protein sequence ID" value="QJQ07102.1"/>
    <property type="molecule type" value="Genomic_DNA"/>
</dbReference>
<accession>A0A6M4A6V4</accession>
<dbReference type="InterPro" id="IPR017853">
    <property type="entry name" value="GH"/>
</dbReference>
<evidence type="ECO:0000256" key="4">
    <source>
        <dbReference type="RuleBase" id="RU004453"/>
    </source>
</evidence>
<feature type="chain" id="PRO_5026931724" description="GH18 domain-containing protein" evidence="5">
    <location>
        <begin position="21"/>
        <end position="332"/>
    </location>
</feature>
<evidence type="ECO:0000256" key="1">
    <source>
        <dbReference type="ARBA" id="ARBA00022801"/>
    </source>
</evidence>
<feature type="domain" description="GH18" evidence="6">
    <location>
        <begin position="98"/>
        <end position="273"/>
    </location>
</feature>
<comment type="similarity">
    <text evidence="4">Belongs to the glycosyl hydrolase 18 family.</text>
</comment>
<protein>
    <recommendedName>
        <fullName evidence="6">GH18 domain-containing protein</fullName>
    </recommendedName>
</protein>
<reference evidence="7 8" key="1">
    <citation type="journal article" date="2019" name="Int. J. Syst. Evol. Microbiol.">
        <title>Undibacterium piscinae sp. nov., isolated from Korean shiner intestine.</title>
        <authorList>
            <person name="Lee S.Y."/>
            <person name="Kang W."/>
            <person name="Kim P.S."/>
            <person name="Kim H.S."/>
            <person name="Sung H."/>
            <person name="Shin N.R."/>
            <person name="Whon T.W."/>
            <person name="Yun J.H."/>
            <person name="Lee J.Y."/>
            <person name="Lee J.Y."/>
            <person name="Jung M.J."/>
            <person name="Jeong Y.S."/>
            <person name="Tak E.J."/>
            <person name="Han J.E."/>
            <person name="Hyun D.W."/>
            <person name="Kang M.S."/>
            <person name="Lee K.E."/>
            <person name="Lee B.H."/>
            <person name="Bae J.W."/>
        </authorList>
    </citation>
    <scope>NUCLEOTIDE SEQUENCE [LARGE SCALE GENOMIC DNA]</scope>
    <source>
        <strain evidence="7 8">S11R28</strain>
    </source>
</reference>
<evidence type="ECO:0000256" key="3">
    <source>
        <dbReference type="RuleBase" id="RU000489"/>
    </source>
</evidence>
<dbReference type="SUPFAM" id="SSF51445">
    <property type="entry name" value="(Trans)glycosidases"/>
    <property type="match status" value="1"/>
</dbReference>
<dbReference type="GO" id="GO:0005975">
    <property type="term" value="P:carbohydrate metabolic process"/>
    <property type="evidence" value="ECO:0007669"/>
    <property type="project" value="InterPro"/>
</dbReference>
<sequence length="332" mass="37015">MRFAKLLLFSSVLFCVSGFAVESKIQVMGWVPAYGLNESMAALESQALIGEGLTRLGLQLWNPSPDGRGLVLAPVNKQGQSVRPEDVVRFRDWAKMHGIKVFLTVYNNSQVMGKWDWALARRAFAQHPAEFSHALLAEMNKYELDGIDLDLEGEGELDSDRPAYAQLIRDLSAKLKAQGKLLTVDSFHSPCMNAPNMSWWGDWLGYVDAIHSMGYEDLYEGSEQAFTPEEKSVCEDGAHIFKYSWQLRYAMRAGYKPGQILMGMPTWLDSWGKGGLGKDIISHVREAQALGVGIALWDLQLAAAPWRSAATWQAIRVLRDIPGAEGKLPRQP</sequence>
<keyword evidence="2 3" id="KW-0326">Glycosidase</keyword>
<keyword evidence="1 3" id="KW-0378">Hydrolase</keyword>
<keyword evidence="5" id="KW-0732">Signal</keyword>
<keyword evidence="8" id="KW-1185">Reference proteome</keyword>
<gene>
    <name evidence="7" type="ORF">EJG51_016095</name>
</gene>
<evidence type="ECO:0000259" key="6">
    <source>
        <dbReference type="Pfam" id="PF00704"/>
    </source>
</evidence>
<evidence type="ECO:0000256" key="5">
    <source>
        <dbReference type="SAM" id="SignalP"/>
    </source>
</evidence>
<dbReference type="PROSITE" id="PS01095">
    <property type="entry name" value="GH18_1"/>
    <property type="match status" value="1"/>
</dbReference>